<dbReference type="PROSITE" id="PS00092">
    <property type="entry name" value="N6_MTASE"/>
    <property type="match status" value="1"/>
</dbReference>
<comment type="catalytic activity">
    <reaction evidence="4 5">
        <text>L-glutaminyl-[peptide chain release factor] + S-adenosyl-L-methionine = N(5)-methyl-L-glutaminyl-[peptide chain release factor] + S-adenosyl-L-homocysteine + H(+)</text>
        <dbReference type="Rhea" id="RHEA:42896"/>
        <dbReference type="Rhea" id="RHEA-COMP:10271"/>
        <dbReference type="Rhea" id="RHEA-COMP:10272"/>
        <dbReference type="ChEBI" id="CHEBI:15378"/>
        <dbReference type="ChEBI" id="CHEBI:30011"/>
        <dbReference type="ChEBI" id="CHEBI:57856"/>
        <dbReference type="ChEBI" id="CHEBI:59789"/>
        <dbReference type="ChEBI" id="CHEBI:61891"/>
        <dbReference type="EC" id="2.1.1.297"/>
    </reaction>
</comment>
<dbReference type="HAMAP" id="MF_02126">
    <property type="entry name" value="RF_methyltr_PrmC"/>
    <property type="match status" value="1"/>
</dbReference>
<evidence type="ECO:0000259" key="6">
    <source>
        <dbReference type="Pfam" id="PF05175"/>
    </source>
</evidence>
<keyword evidence="9" id="KW-1185">Reference proteome</keyword>
<comment type="function">
    <text evidence="5">Methylates the class 1 translation termination release factors RF1/PrfA and RF2/PrfB on the glutamine residue of the universally conserved GGQ motif.</text>
</comment>
<dbReference type="PANTHER" id="PTHR18895:SF74">
    <property type="entry name" value="MTRF1L RELEASE FACTOR GLUTAMINE METHYLTRANSFERASE"/>
    <property type="match status" value="1"/>
</dbReference>
<dbReference type="InterPro" id="IPR050320">
    <property type="entry name" value="N5-glutamine_MTase"/>
</dbReference>
<evidence type="ECO:0000256" key="3">
    <source>
        <dbReference type="ARBA" id="ARBA00022691"/>
    </source>
</evidence>
<proteinExistence type="inferred from homology"/>
<accession>E1R4Q9</accession>
<dbReference type="InterPro" id="IPR019874">
    <property type="entry name" value="RF_methyltr_PrmC"/>
</dbReference>
<feature type="domain" description="Release factor glutamine methyltransferase N-terminal" evidence="7">
    <location>
        <begin position="13"/>
        <end position="86"/>
    </location>
</feature>
<keyword evidence="3 5" id="KW-0949">S-adenosyl-L-methionine</keyword>
<dbReference type="InterPro" id="IPR029063">
    <property type="entry name" value="SAM-dependent_MTases_sf"/>
</dbReference>
<dbReference type="NCBIfam" id="TIGR03534">
    <property type="entry name" value="RF_mod_PrmC"/>
    <property type="match status" value="1"/>
</dbReference>
<feature type="binding site" evidence="5">
    <location>
        <position position="212"/>
    </location>
    <ligand>
        <name>S-adenosyl-L-methionine</name>
        <dbReference type="ChEBI" id="CHEBI:59789"/>
    </ligand>
</feature>
<dbReference type="EMBL" id="CP002116">
    <property type="protein sequence ID" value="ADK82147.1"/>
    <property type="molecule type" value="Genomic_DNA"/>
</dbReference>
<keyword evidence="2 5" id="KW-0808">Transferase</keyword>
<evidence type="ECO:0000256" key="5">
    <source>
        <dbReference type="HAMAP-Rule" id="MF_02126"/>
    </source>
</evidence>
<gene>
    <name evidence="5" type="primary">prmC</name>
    <name evidence="8" type="ordered locus">Spirs_3046</name>
</gene>
<dbReference type="InterPro" id="IPR007848">
    <property type="entry name" value="Small_mtfrase_dom"/>
</dbReference>
<dbReference type="InterPro" id="IPR040758">
    <property type="entry name" value="PrmC_N"/>
</dbReference>
<comment type="caution">
    <text evidence="5">Lacks conserved residue(s) required for the propagation of feature annotation.</text>
</comment>
<dbReference type="PANTHER" id="PTHR18895">
    <property type="entry name" value="HEMK METHYLTRANSFERASE"/>
    <property type="match status" value="1"/>
</dbReference>
<sequence length="309" mass="33419">MALQQPHLQSYRDALVWASGLLEAAGEELTDTPGLDASLLLAHAAGIDRTTVFVRLPDRLSEKEANRFRTLIHKRLTGTPVSYLTGRREFWGLDFLVNNAVLIPRPDTETLVEAALEAIGAGMQEAEPGKGMRGGGLRILDLCCGSGCIGIALASELPEAEVVLSDISSAAVDTALRNRQRLLPVDQDIVVMRSDLFGGLFAMAPFDLIVTNPPYLTDDEAEAMASAGWEEPDGALRGGKEGLSLIRKIIPASRHVLRSEGYLFIESAPSQSGEISRMLQEEGFLKVSVKKDLAGRDRVTGGQWAKKRA</sequence>
<dbReference type="NCBIfam" id="TIGR00536">
    <property type="entry name" value="hemK_fam"/>
    <property type="match status" value="1"/>
</dbReference>
<dbReference type="Pfam" id="PF05175">
    <property type="entry name" value="MTS"/>
    <property type="match status" value="1"/>
</dbReference>
<dbReference type="InterPro" id="IPR002052">
    <property type="entry name" value="DNA_methylase_N6_adenine_CS"/>
</dbReference>
<name>E1R4Q9_SEDSS</name>
<dbReference type="Proteomes" id="UP000002318">
    <property type="component" value="Chromosome"/>
</dbReference>
<dbReference type="STRING" id="573413.Spirs_3046"/>
<feature type="domain" description="Methyltransferase small" evidence="6">
    <location>
        <begin position="138"/>
        <end position="222"/>
    </location>
</feature>
<keyword evidence="1 5" id="KW-0489">Methyltransferase</keyword>
<dbReference type="Gene3D" id="3.40.50.150">
    <property type="entry name" value="Vaccinia Virus protein VP39"/>
    <property type="match status" value="1"/>
</dbReference>
<evidence type="ECO:0000313" key="8">
    <source>
        <dbReference type="EMBL" id="ADK82147.1"/>
    </source>
</evidence>
<dbReference type="KEGG" id="ssm:Spirs_3046"/>
<dbReference type="GO" id="GO:0102559">
    <property type="term" value="F:peptide chain release factor N(5)-glutamine methyltransferase activity"/>
    <property type="evidence" value="ECO:0007669"/>
    <property type="project" value="UniProtKB-EC"/>
</dbReference>
<evidence type="ECO:0000256" key="1">
    <source>
        <dbReference type="ARBA" id="ARBA00022603"/>
    </source>
</evidence>
<dbReference type="CDD" id="cd02440">
    <property type="entry name" value="AdoMet_MTases"/>
    <property type="match status" value="1"/>
</dbReference>
<evidence type="ECO:0000313" key="9">
    <source>
        <dbReference type="Proteomes" id="UP000002318"/>
    </source>
</evidence>
<dbReference type="eggNOG" id="COG2890">
    <property type="taxonomic scope" value="Bacteria"/>
</dbReference>
<dbReference type="SUPFAM" id="SSF53335">
    <property type="entry name" value="S-adenosyl-L-methionine-dependent methyltransferases"/>
    <property type="match status" value="1"/>
</dbReference>
<dbReference type="EC" id="2.1.1.297" evidence="5"/>
<dbReference type="InterPro" id="IPR004556">
    <property type="entry name" value="HemK-like"/>
</dbReference>
<evidence type="ECO:0000256" key="2">
    <source>
        <dbReference type="ARBA" id="ARBA00022679"/>
    </source>
</evidence>
<dbReference type="Gene3D" id="1.10.8.10">
    <property type="entry name" value="DNA helicase RuvA subunit, C-terminal domain"/>
    <property type="match status" value="1"/>
</dbReference>
<dbReference type="Pfam" id="PF17827">
    <property type="entry name" value="PrmC_N"/>
    <property type="match status" value="1"/>
</dbReference>
<feature type="binding site" evidence="5">
    <location>
        <position position="166"/>
    </location>
    <ligand>
        <name>S-adenosyl-L-methionine</name>
        <dbReference type="ChEBI" id="CHEBI:59789"/>
    </ligand>
</feature>
<protein>
    <recommendedName>
        <fullName evidence="5">Release factor glutamine methyltransferase</fullName>
        <shortName evidence="5">RF MTase</shortName>
        <ecNumber evidence="5">2.1.1.297</ecNumber>
    </recommendedName>
    <alternativeName>
        <fullName evidence="5">N5-glutamine methyltransferase PrmC</fullName>
    </alternativeName>
    <alternativeName>
        <fullName evidence="5">Protein-(glutamine-N5) MTase PrmC</fullName>
    </alternativeName>
    <alternativeName>
        <fullName evidence="5">Protein-glutamine N-methyltransferase PrmC</fullName>
    </alternativeName>
</protein>
<dbReference type="RefSeq" id="WP_013255606.1">
    <property type="nucleotide sequence ID" value="NC_014364.1"/>
</dbReference>
<dbReference type="HOGENOM" id="CLU_018398_3_1_12"/>
<evidence type="ECO:0000256" key="4">
    <source>
        <dbReference type="ARBA" id="ARBA00048391"/>
    </source>
</evidence>
<reference evidence="8 9" key="1">
    <citation type="journal article" date="2010" name="Stand. Genomic Sci.">
        <title>Complete genome sequence of Spirochaeta smaragdinae type strain (SEBR 4228).</title>
        <authorList>
            <person name="Mavromatis K."/>
            <person name="Yasawong M."/>
            <person name="Chertkov O."/>
            <person name="Lapidus A."/>
            <person name="Lucas S."/>
            <person name="Nolan M."/>
            <person name="Del Rio T.G."/>
            <person name="Tice H."/>
            <person name="Cheng J.F."/>
            <person name="Pitluck S."/>
            <person name="Liolios K."/>
            <person name="Ivanova N."/>
            <person name="Tapia R."/>
            <person name="Han C."/>
            <person name="Bruce D."/>
            <person name="Goodwin L."/>
            <person name="Pati A."/>
            <person name="Chen A."/>
            <person name="Palaniappan K."/>
            <person name="Land M."/>
            <person name="Hauser L."/>
            <person name="Chang Y.J."/>
            <person name="Jeffries C.D."/>
            <person name="Detter J.C."/>
            <person name="Rohde M."/>
            <person name="Brambilla E."/>
            <person name="Spring S."/>
            <person name="Goker M."/>
            <person name="Sikorski J."/>
            <person name="Woyke T."/>
            <person name="Bristow J."/>
            <person name="Eisen J.A."/>
            <person name="Markowitz V."/>
            <person name="Hugenholtz P."/>
            <person name="Klenk H.P."/>
            <person name="Kyrpides N.C."/>
        </authorList>
    </citation>
    <scope>NUCLEOTIDE SEQUENCE [LARGE SCALE GENOMIC DNA]</scope>
    <source>
        <strain evidence="9">DSM 11293 / JCM 15392 / SEBR 4228</strain>
    </source>
</reference>
<evidence type="ECO:0000259" key="7">
    <source>
        <dbReference type="Pfam" id="PF17827"/>
    </source>
</evidence>
<organism evidence="8 9">
    <name type="scientific">Sediminispirochaeta smaragdinae (strain DSM 11293 / JCM 15392 / SEBR 4228)</name>
    <name type="common">Spirochaeta smaragdinae</name>
    <dbReference type="NCBI Taxonomy" id="573413"/>
    <lineage>
        <taxon>Bacteria</taxon>
        <taxon>Pseudomonadati</taxon>
        <taxon>Spirochaetota</taxon>
        <taxon>Spirochaetia</taxon>
        <taxon>Spirochaetales</taxon>
        <taxon>Spirochaetaceae</taxon>
        <taxon>Sediminispirochaeta</taxon>
    </lineage>
</organism>
<dbReference type="GO" id="GO:0032259">
    <property type="term" value="P:methylation"/>
    <property type="evidence" value="ECO:0007669"/>
    <property type="project" value="UniProtKB-KW"/>
</dbReference>
<dbReference type="GO" id="GO:0003676">
    <property type="term" value="F:nucleic acid binding"/>
    <property type="evidence" value="ECO:0007669"/>
    <property type="project" value="InterPro"/>
</dbReference>
<dbReference type="AlphaFoldDB" id="E1R4Q9"/>
<feature type="binding site" evidence="5">
    <location>
        <begin position="212"/>
        <end position="215"/>
    </location>
    <ligand>
        <name>substrate</name>
    </ligand>
</feature>
<comment type="similarity">
    <text evidence="5">Belongs to the protein N5-glutamine methyltransferase family. PrmC subfamily.</text>
</comment>
<dbReference type="OrthoDB" id="9800643at2"/>